<feature type="domain" description="AMP-dependent synthetase/ligase" evidence="2">
    <location>
        <begin position="24"/>
        <end position="266"/>
    </location>
</feature>
<accession>D3BS34</accession>
<dbReference type="InterPro" id="IPR045851">
    <property type="entry name" value="AMP-bd_C_sf"/>
</dbReference>
<evidence type="ECO:0000256" key="1">
    <source>
        <dbReference type="ARBA" id="ARBA00006432"/>
    </source>
</evidence>
<dbReference type="InParanoid" id="D3BS34"/>
<dbReference type="GeneID" id="31366295"/>
<dbReference type="SUPFAM" id="SSF56801">
    <property type="entry name" value="Acetyl-CoA synthetase-like"/>
    <property type="match status" value="1"/>
</dbReference>
<evidence type="ECO:0000259" key="3">
    <source>
        <dbReference type="Pfam" id="PF13193"/>
    </source>
</evidence>
<dbReference type="STRING" id="670386.D3BS34"/>
<reference evidence="4 5" key="1">
    <citation type="journal article" date="2011" name="Genome Res.">
        <title>Phylogeny-wide analysis of social amoeba genomes highlights ancient origins for complex intercellular communication.</title>
        <authorList>
            <person name="Heidel A.J."/>
            <person name="Lawal H.M."/>
            <person name="Felder M."/>
            <person name="Schilde C."/>
            <person name="Helps N.R."/>
            <person name="Tunggal B."/>
            <person name="Rivero F."/>
            <person name="John U."/>
            <person name="Schleicher M."/>
            <person name="Eichinger L."/>
            <person name="Platzer M."/>
            <person name="Noegel A.A."/>
            <person name="Schaap P."/>
            <person name="Gloeckner G."/>
        </authorList>
    </citation>
    <scope>NUCLEOTIDE SEQUENCE [LARGE SCALE GENOMIC DNA]</scope>
    <source>
        <strain evidence="5">ATCC 26659 / Pp 5 / PN500</strain>
    </source>
</reference>
<dbReference type="Gene3D" id="3.30.300.30">
    <property type="match status" value="1"/>
</dbReference>
<sequence length="556" mass="62144">MNRFIGKLPSLKLFQNAYYNHWSNVAIVDNNSLIGKNDRSFTYRQLLAASNEVAGELLRSKRLANRVEDLECERVAFISEPGFNYVKSQWAIWRAGGVAVPLALSHPPAEHRYTLTDSKPSVIISTRTMSPKMVELSKELNIPLIILDDLDEAAATTTNGTGFDNIDDVVNKIKLKDSEVINIDPGRNAMIIYTSGTTNKPKGCVSTHGNIESQVKALIGPWRWSPQDRILHTLPLHHVHGVINALTCPLFTGATVEMMNHFDASTVNNRIVNGYKNKDNNNNINSNSSISSSSPPISVFMAVPTIYSKLLENYDRGGHSSEQKQLISDAWSSLRLMVSGSASLPTPIFNRWKEITGHKLLERYGMTEIGMALSNSYDQQMRFPGTVGYPLPFVDAKIDEDGQLLIRGPQVFKEYWGRPEETAKNFTKDGYFMTGDTVAKDGEIYRILGRTSVDIIKSAAYKISALEIEYELLAHPSIAEVAVLGIPSEEYGQIIGALVVMKPNTKDLTYDELKQWCSNKLASYKTPRRLKILKEIPKNAMLKVNKKSLVQLFEKD</sequence>
<dbReference type="FunCoup" id="D3BS34">
    <property type="interactions" value="199"/>
</dbReference>
<dbReference type="GO" id="GO:0031956">
    <property type="term" value="F:medium-chain fatty acid-CoA ligase activity"/>
    <property type="evidence" value="ECO:0007669"/>
    <property type="project" value="TreeGrafter"/>
</dbReference>
<dbReference type="Pfam" id="PF13193">
    <property type="entry name" value="AMP-binding_C"/>
    <property type="match status" value="1"/>
</dbReference>
<dbReference type="PANTHER" id="PTHR43201:SF8">
    <property type="entry name" value="ACYL-COA SYNTHETASE FAMILY MEMBER 3"/>
    <property type="match status" value="1"/>
</dbReference>
<dbReference type="EMBL" id="ADBJ01000051">
    <property type="protein sequence ID" value="EFA75771.1"/>
    <property type="molecule type" value="Genomic_DNA"/>
</dbReference>
<dbReference type="CDD" id="cd05941">
    <property type="entry name" value="MCS"/>
    <property type="match status" value="1"/>
</dbReference>
<proteinExistence type="inferred from homology"/>
<evidence type="ECO:0000313" key="5">
    <source>
        <dbReference type="Proteomes" id="UP000001396"/>
    </source>
</evidence>
<dbReference type="RefSeq" id="XP_020427905.1">
    <property type="nucleotide sequence ID" value="XM_020581589.1"/>
</dbReference>
<dbReference type="OMA" id="KGKWFKT"/>
<name>D3BS34_HETP5</name>
<dbReference type="GO" id="GO:0006631">
    <property type="term" value="P:fatty acid metabolic process"/>
    <property type="evidence" value="ECO:0007669"/>
    <property type="project" value="TreeGrafter"/>
</dbReference>
<dbReference type="InterPro" id="IPR025110">
    <property type="entry name" value="AMP-bd_C"/>
</dbReference>
<dbReference type="InterPro" id="IPR042099">
    <property type="entry name" value="ANL_N_sf"/>
</dbReference>
<dbReference type="PANTHER" id="PTHR43201">
    <property type="entry name" value="ACYL-COA SYNTHETASE"/>
    <property type="match status" value="1"/>
</dbReference>
<dbReference type="AlphaFoldDB" id="D3BS34"/>
<feature type="domain" description="AMP-dependent synthetase/ligase" evidence="2">
    <location>
        <begin position="297"/>
        <end position="416"/>
    </location>
</feature>
<gene>
    <name evidence="4" type="ORF">PPL_10826</name>
</gene>
<evidence type="ECO:0000313" key="4">
    <source>
        <dbReference type="EMBL" id="EFA75771.1"/>
    </source>
</evidence>
<dbReference type="InterPro" id="IPR000873">
    <property type="entry name" value="AMP-dep_synth/lig_dom"/>
</dbReference>
<protein>
    <submittedName>
        <fullName evidence="4">Uncharacterized protein</fullName>
    </submittedName>
</protein>
<comment type="similarity">
    <text evidence="1">Belongs to the ATP-dependent AMP-binding enzyme family.</text>
</comment>
<dbReference type="Gene3D" id="3.40.50.12780">
    <property type="entry name" value="N-terminal domain of ligase-like"/>
    <property type="match status" value="1"/>
</dbReference>
<feature type="domain" description="AMP-binding enzyme C-terminal" evidence="3">
    <location>
        <begin position="467"/>
        <end position="540"/>
    </location>
</feature>
<comment type="caution">
    <text evidence="4">The sequence shown here is derived from an EMBL/GenBank/DDBJ whole genome shotgun (WGS) entry which is preliminary data.</text>
</comment>
<keyword evidence="5" id="KW-1185">Reference proteome</keyword>
<evidence type="ECO:0000259" key="2">
    <source>
        <dbReference type="Pfam" id="PF00501"/>
    </source>
</evidence>
<dbReference type="Proteomes" id="UP000001396">
    <property type="component" value="Unassembled WGS sequence"/>
</dbReference>
<organism evidence="4 5">
    <name type="scientific">Heterostelium pallidum (strain ATCC 26659 / Pp 5 / PN500)</name>
    <name type="common">Cellular slime mold</name>
    <name type="synonym">Polysphondylium pallidum</name>
    <dbReference type="NCBI Taxonomy" id="670386"/>
    <lineage>
        <taxon>Eukaryota</taxon>
        <taxon>Amoebozoa</taxon>
        <taxon>Evosea</taxon>
        <taxon>Eumycetozoa</taxon>
        <taxon>Dictyostelia</taxon>
        <taxon>Acytosteliales</taxon>
        <taxon>Acytosteliaceae</taxon>
        <taxon>Heterostelium</taxon>
    </lineage>
</organism>
<dbReference type="Pfam" id="PF00501">
    <property type="entry name" value="AMP-binding"/>
    <property type="match status" value="2"/>
</dbReference>